<keyword evidence="3" id="KW-1185">Reference proteome</keyword>
<dbReference type="EMBL" id="LT630450">
    <property type="protein sequence ID" value="SFV74325.1"/>
    <property type="molecule type" value="Genomic_DNA"/>
</dbReference>
<protein>
    <submittedName>
        <fullName evidence="2">Uncharacterized protein</fullName>
    </submittedName>
</protein>
<accession>A0A1K1LHZ6</accession>
<evidence type="ECO:0000313" key="3">
    <source>
        <dbReference type="Proteomes" id="UP000186323"/>
    </source>
</evidence>
<evidence type="ECO:0000256" key="1">
    <source>
        <dbReference type="SAM" id="MobiDB-lite"/>
    </source>
</evidence>
<dbReference type="AlphaFoldDB" id="A0A1K1LHZ6"/>
<organism evidence="2 3">
    <name type="scientific">Desulfovibrio piger</name>
    <dbReference type="NCBI Taxonomy" id="901"/>
    <lineage>
        <taxon>Bacteria</taxon>
        <taxon>Pseudomonadati</taxon>
        <taxon>Thermodesulfobacteriota</taxon>
        <taxon>Desulfovibrionia</taxon>
        <taxon>Desulfovibrionales</taxon>
        <taxon>Desulfovibrionaceae</taxon>
        <taxon>Desulfovibrio</taxon>
    </lineage>
</organism>
<sequence length="48" mass="5213">MCQSHEGLLGLARLSIRCRRNEGKGTRTGRRLPPPRGPCGKDAPSVRA</sequence>
<feature type="region of interest" description="Disordered" evidence="1">
    <location>
        <begin position="20"/>
        <end position="48"/>
    </location>
</feature>
<evidence type="ECO:0000313" key="2">
    <source>
        <dbReference type="EMBL" id="SFV74325.1"/>
    </source>
</evidence>
<proteinExistence type="predicted"/>
<dbReference type="Proteomes" id="UP000186323">
    <property type="component" value="Chromosome I"/>
</dbReference>
<dbReference type="KEGG" id="dpg:DESPIGER_2508"/>
<reference evidence="3" key="1">
    <citation type="submission" date="2016-10" db="EMBL/GenBank/DDBJ databases">
        <authorList>
            <person name="Wegmann U."/>
        </authorList>
    </citation>
    <scope>NUCLEOTIDE SEQUENCE [LARGE SCALE GENOMIC DNA]</scope>
</reference>
<name>A0A1K1LHZ6_9BACT</name>
<gene>
    <name evidence="2" type="ORF">DESPIGER_2508</name>
</gene>